<reference evidence="1" key="1">
    <citation type="submission" date="2020-07" db="EMBL/GenBank/DDBJ databases">
        <title>Huge and variable diversity of episymbiotic CPR bacteria and DPANN archaea in groundwater ecosystems.</title>
        <authorList>
            <person name="He C.Y."/>
            <person name="Keren R."/>
            <person name="Whittaker M."/>
            <person name="Farag I.F."/>
            <person name="Doudna J."/>
            <person name="Cate J.H.D."/>
            <person name="Banfield J.F."/>
        </authorList>
    </citation>
    <scope>NUCLEOTIDE SEQUENCE</scope>
    <source>
        <strain evidence="1">NC_groundwater_418_Ag_B-0.1um_45_10</strain>
    </source>
</reference>
<name>A0A931YDD0_9BACT</name>
<feature type="non-terminal residue" evidence="1">
    <location>
        <position position="289"/>
    </location>
</feature>
<evidence type="ECO:0000313" key="1">
    <source>
        <dbReference type="EMBL" id="MBI2465863.1"/>
    </source>
</evidence>
<proteinExistence type="predicted"/>
<gene>
    <name evidence="1" type="ORF">HYV66_01365</name>
</gene>
<protein>
    <submittedName>
        <fullName evidence="1">Uncharacterized protein</fullName>
    </submittedName>
</protein>
<dbReference type="AlphaFoldDB" id="A0A931YDD0"/>
<comment type="caution">
    <text evidence="1">The sequence shown here is derived from an EMBL/GenBank/DDBJ whole genome shotgun (WGS) entry which is preliminary data.</text>
</comment>
<accession>A0A931YDD0</accession>
<organism evidence="1 2">
    <name type="scientific">Candidatus Sungiibacteriota bacterium</name>
    <dbReference type="NCBI Taxonomy" id="2750080"/>
    <lineage>
        <taxon>Bacteria</taxon>
        <taxon>Candidatus Sungiibacteriota</taxon>
    </lineage>
</organism>
<dbReference type="Proteomes" id="UP000709672">
    <property type="component" value="Unassembled WGS sequence"/>
</dbReference>
<evidence type="ECO:0000313" key="2">
    <source>
        <dbReference type="Proteomes" id="UP000709672"/>
    </source>
</evidence>
<dbReference type="EMBL" id="JACPHQ010000016">
    <property type="protein sequence ID" value="MBI2465863.1"/>
    <property type="molecule type" value="Genomic_DNA"/>
</dbReference>
<sequence length="289" mass="32034">MDAQASKMLRRAAAMQEKMMIRRTVTRLDRDQLGEFLVSALAAERNPDLEIRVPQFPLTASQILQNMDVVFTAPDPDWKDRKMQFKVPHQGVVFVGVVNTKNKALEEAGQIIMSGWANGLATAFAVAQAKVRAGQILVDYLHFLEGKNESVFGLGATYVADDLVTEVCLTQAEEQGVALKDASWIRQSAQFGYEELMEDLGGTISVSAFEGELEYTYRLPDPMSVIGAIRNLILATQGEGMLDWAKARFSQMSDREKRLFVYVAEDDVLRELYELAAAEKAATEKAGGN</sequence>